<dbReference type="GO" id="GO:0006567">
    <property type="term" value="P:L-threonine catabolic process"/>
    <property type="evidence" value="ECO:0007669"/>
    <property type="project" value="TreeGrafter"/>
</dbReference>
<dbReference type="InterPro" id="IPR036052">
    <property type="entry name" value="TrpB-like_PALP_sf"/>
</dbReference>
<dbReference type="PANTHER" id="PTHR48078">
    <property type="entry name" value="THREONINE DEHYDRATASE, MITOCHONDRIAL-RELATED"/>
    <property type="match status" value="1"/>
</dbReference>
<reference evidence="16" key="1">
    <citation type="journal article" date="2023" name="Commun. Biol.">
        <title>Genome analysis of Parmales, the sister group of diatoms, reveals the evolutionary specialization of diatoms from phago-mixotrophs to photoautotrophs.</title>
        <authorList>
            <person name="Ban H."/>
            <person name="Sato S."/>
            <person name="Yoshikawa S."/>
            <person name="Yamada K."/>
            <person name="Nakamura Y."/>
            <person name="Ichinomiya M."/>
            <person name="Sato N."/>
            <person name="Blanc-Mathieu R."/>
            <person name="Endo H."/>
            <person name="Kuwata A."/>
            <person name="Ogata H."/>
        </authorList>
    </citation>
    <scope>NUCLEOTIDE SEQUENCE [LARGE SCALE GENOMIC DNA]</scope>
    <source>
        <strain evidence="16">NIES 3699</strain>
    </source>
</reference>
<dbReference type="GO" id="GO:0006565">
    <property type="term" value="P:L-serine catabolic process"/>
    <property type="evidence" value="ECO:0007669"/>
    <property type="project" value="TreeGrafter"/>
</dbReference>
<sequence>MLSTVARGLARSGRVSSRAFAPSAASALACSAADTLLTRAFCWPGPALVPSFRSFSSEPEEGAEEEVIPVVEKKRPACNSTERENDLPVSYGDIARAQLALKKHLPPTPCPHSHFLSELTGMNVYLKLELNQFTGSFKERGARNALITMDPNVEGVIAASAGNHALALSYHGMLMGIPVTVVMPTVAPLAKVDKCRKFGANIIIKGGNIGESKEFADEIAASEGLKYINGYDDPPIVAGAGTIGIEIMDQVPDVDIVVVPVGGAGLIAGVSCAIKTLDPNVKVFGVEPEFAASYTKALKHGAPVFTEVTPTLADGLAVPTVGPTAFRVAKEYVDETFLCEEKDIAIACLRLIENEKMVAEGGGAIGLTSILPGGALDKPEYKGKTVVIPICGGNIDTTTLGRVIDRGLAADYRLVRFIATVSDRPGGIAKLTRLLAEEGASVKDIYHERSWLHSSVSNVQMRCVVEMRGRDHTEQLMNALDREGYPVVFETMESSPTAGDIEGTTSTEGY</sequence>
<dbReference type="GO" id="GO:0009097">
    <property type="term" value="P:isoleucine biosynthetic process"/>
    <property type="evidence" value="ECO:0007669"/>
    <property type="project" value="TreeGrafter"/>
</dbReference>
<dbReference type="GO" id="GO:0003941">
    <property type="term" value="F:L-serine ammonia-lyase activity"/>
    <property type="evidence" value="ECO:0007669"/>
    <property type="project" value="TreeGrafter"/>
</dbReference>
<dbReference type="Proteomes" id="UP001165160">
    <property type="component" value="Unassembled WGS sequence"/>
</dbReference>
<dbReference type="CDD" id="cd01562">
    <property type="entry name" value="Thr-dehyd"/>
    <property type="match status" value="1"/>
</dbReference>
<dbReference type="GO" id="GO:0004794">
    <property type="term" value="F:threonine deaminase activity"/>
    <property type="evidence" value="ECO:0007669"/>
    <property type="project" value="TreeGrafter"/>
</dbReference>
<dbReference type="GO" id="GO:0030170">
    <property type="term" value="F:pyridoxal phosphate binding"/>
    <property type="evidence" value="ECO:0007669"/>
    <property type="project" value="UniProtKB-ARBA"/>
</dbReference>
<keyword evidence="3" id="KW-0663">Pyridoxal phosphate</keyword>
<dbReference type="AlphaFoldDB" id="A0A9W7BHD9"/>
<evidence type="ECO:0000256" key="13">
    <source>
        <dbReference type="ARBA" id="ARBA00081761"/>
    </source>
</evidence>
<evidence type="ECO:0000256" key="3">
    <source>
        <dbReference type="ARBA" id="ARBA00022898"/>
    </source>
</evidence>
<feature type="domain" description="ACT" evidence="14">
    <location>
        <begin position="416"/>
        <end position="496"/>
    </location>
</feature>
<evidence type="ECO:0000256" key="5">
    <source>
        <dbReference type="ARBA" id="ARBA00031418"/>
    </source>
</evidence>
<dbReference type="EMBL" id="BRXX01000106">
    <property type="protein sequence ID" value="GMH90501.1"/>
    <property type="molecule type" value="Genomic_DNA"/>
</dbReference>
<dbReference type="GO" id="GO:0008721">
    <property type="term" value="F:D-serine ammonia-lyase activity"/>
    <property type="evidence" value="ECO:0007669"/>
    <property type="project" value="UniProtKB-EC"/>
</dbReference>
<organism evidence="15 16">
    <name type="scientific">Triparma verrucosa</name>
    <dbReference type="NCBI Taxonomy" id="1606542"/>
    <lineage>
        <taxon>Eukaryota</taxon>
        <taxon>Sar</taxon>
        <taxon>Stramenopiles</taxon>
        <taxon>Ochrophyta</taxon>
        <taxon>Bolidophyceae</taxon>
        <taxon>Parmales</taxon>
        <taxon>Triparmaceae</taxon>
        <taxon>Triparma</taxon>
    </lineage>
</organism>
<evidence type="ECO:0000256" key="12">
    <source>
        <dbReference type="ARBA" id="ARBA00081060"/>
    </source>
</evidence>
<dbReference type="PROSITE" id="PS51257">
    <property type="entry name" value="PROKAR_LIPOPROTEIN"/>
    <property type="match status" value="1"/>
</dbReference>
<dbReference type="GO" id="GO:0005524">
    <property type="term" value="F:ATP binding"/>
    <property type="evidence" value="ECO:0007669"/>
    <property type="project" value="UniProtKB-ARBA"/>
</dbReference>
<accession>A0A9W7BHD9</accession>
<dbReference type="Pfam" id="PF00291">
    <property type="entry name" value="PALP"/>
    <property type="match status" value="1"/>
</dbReference>
<proteinExistence type="inferred from homology"/>
<evidence type="ECO:0000256" key="10">
    <source>
        <dbReference type="ARBA" id="ARBA00070760"/>
    </source>
</evidence>
<evidence type="ECO:0000256" key="6">
    <source>
        <dbReference type="ARBA" id="ARBA00050422"/>
    </source>
</evidence>
<keyword evidence="16" id="KW-1185">Reference proteome</keyword>
<dbReference type="FunFam" id="3.40.50.1100:FF:000041">
    <property type="entry name" value="Threonine ammonia-lyase, variant"/>
    <property type="match status" value="1"/>
</dbReference>
<evidence type="ECO:0000259" key="14">
    <source>
        <dbReference type="PROSITE" id="PS51671"/>
    </source>
</evidence>
<gene>
    <name evidence="15" type="ORF">TrVE_jg4170</name>
</gene>
<dbReference type="SUPFAM" id="SSF53686">
    <property type="entry name" value="Tryptophan synthase beta subunit-like PLP-dependent enzymes"/>
    <property type="match status" value="1"/>
</dbReference>
<evidence type="ECO:0000313" key="15">
    <source>
        <dbReference type="EMBL" id="GMH90501.1"/>
    </source>
</evidence>
<evidence type="ECO:0000256" key="1">
    <source>
        <dbReference type="ARBA" id="ARBA00001933"/>
    </source>
</evidence>
<evidence type="ECO:0000256" key="11">
    <source>
        <dbReference type="ARBA" id="ARBA00076108"/>
    </source>
</evidence>
<dbReference type="InterPro" id="IPR045865">
    <property type="entry name" value="ACT-like_dom_sf"/>
</dbReference>
<name>A0A9W7BHD9_9STRA</name>
<dbReference type="PANTHER" id="PTHR48078:SF19">
    <property type="entry name" value="ACT DOMAIN-CONTAINING PROTEIN"/>
    <property type="match status" value="1"/>
</dbReference>
<dbReference type="InterPro" id="IPR002912">
    <property type="entry name" value="ACT_dom"/>
</dbReference>
<comment type="cofactor">
    <cofactor evidence="1">
        <name>pyridoxal 5'-phosphate</name>
        <dbReference type="ChEBI" id="CHEBI:597326"/>
    </cofactor>
</comment>
<dbReference type="InterPro" id="IPR001926">
    <property type="entry name" value="TrpB-like_PALP"/>
</dbReference>
<evidence type="ECO:0000313" key="16">
    <source>
        <dbReference type="Proteomes" id="UP001165160"/>
    </source>
</evidence>
<dbReference type="PROSITE" id="PS51671">
    <property type="entry name" value="ACT"/>
    <property type="match status" value="1"/>
</dbReference>
<dbReference type="SUPFAM" id="SSF55021">
    <property type="entry name" value="ACT-like"/>
    <property type="match status" value="1"/>
</dbReference>
<dbReference type="FunFam" id="3.40.50.1100:FF:000007">
    <property type="entry name" value="L-threonine dehydratase catabolic TdcB"/>
    <property type="match status" value="1"/>
</dbReference>
<comment type="similarity">
    <text evidence="2">Belongs to the serine/threonine dehydratase family.</text>
</comment>
<comment type="catalytic activity">
    <reaction evidence="7">
        <text>L-serine = D-serine</text>
        <dbReference type="Rhea" id="RHEA:10980"/>
        <dbReference type="ChEBI" id="CHEBI:33384"/>
        <dbReference type="ChEBI" id="CHEBI:35247"/>
        <dbReference type="EC" id="5.1.1.18"/>
    </reaction>
</comment>
<evidence type="ECO:0000256" key="2">
    <source>
        <dbReference type="ARBA" id="ARBA00010869"/>
    </source>
</evidence>
<evidence type="ECO:0000256" key="7">
    <source>
        <dbReference type="ARBA" id="ARBA00051769"/>
    </source>
</evidence>
<comment type="catalytic activity">
    <reaction evidence="6">
        <text>D-serine = pyruvate + NH4(+)</text>
        <dbReference type="Rhea" id="RHEA:13977"/>
        <dbReference type="ChEBI" id="CHEBI:15361"/>
        <dbReference type="ChEBI" id="CHEBI:28938"/>
        <dbReference type="ChEBI" id="CHEBI:35247"/>
        <dbReference type="EC" id="4.3.1.18"/>
    </reaction>
</comment>
<dbReference type="GO" id="GO:0030378">
    <property type="term" value="F:serine racemase activity"/>
    <property type="evidence" value="ECO:0007669"/>
    <property type="project" value="UniProtKB-EC"/>
</dbReference>
<evidence type="ECO:0000256" key="4">
    <source>
        <dbReference type="ARBA" id="ARBA00023239"/>
    </source>
</evidence>
<dbReference type="CDD" id="cd04886">
    <property type="entry name" value="ACT_ThrD-II-like"/>
    <property type="match status" value="1"/>
</dbReference>
<protein>
    <recommendedName>
        <fullName evidence="10">Serine racemase</fullName>
        <ecNumber evidence="9">5.1.1.18</ecNumber>
    </recommendedName>
    <alternativeName>
        <fullName evidence="11">D-serine ammonia-lyase</fullName>
    </alternativeName>
    <alternativeName>
        <fullName evidence="13">D-serine dehydratase</fullName>
    </alternativeName>
    <alternativeName>
        <fullName evidence="12">L-serine ammonia-lyase</fullName>
    </alternativeName>
    <alternativeName>
        <fullName evidence="5">L-serine dehydratase</fullName>
    </alternativeName>
</protein>
<dbReference type="EC" id="5.1.1.18" evidence="9"/>
<comment type="function">
    <text evidence="8">Catalyzes the synthesis of D-serine from L-serine. D-serine is a key coagonist with glutamate at NMDA receptors. Has dehydratase activity towards both L-serine and D-serine.</text>
</comment>
<keyword evidence="4" id="KW-0456">Lyase</keyword>
<dbReference type="Gene3D" id="3.40.50.1100">
    <property type="match status" value="2"/>
</dbReference>
<evidence type="ECO:0000256" key="9">
    <source>
        <dbReference type="ARBA" id="ARBA00066592"/>
    </source>
</evidence>
<evidence type="ECO:0000256" key="8">
    <source>
        <dbReference type="ARBA" id="ARBA00056426"/>
    </source>
</evidence>
<dbReference type="InterPro" id="IPR050147">
    <property type="entry name" value="Ser/Thr_Dehydratase"/>
</dbReference>
<comment type="caution">
    <text evidence="15">The sequence shown here is derived from an EMBL/GenBank/DDBJ whole genome shotgun (WGS) entry which is preliminary data.</text>
</comment>
<dbReference type="InterPro" id="IPR044561">
    <property type="entry name" value="ACT_ThrD-II-like"/>
</dbReference>